<dbReference type="GO" id="GO:0030447">
    <property type="term" value="P:filamentous growth"/>
    <property type="evidence" value="ECO:0007669"/>
    <property type="project" value="UniProtKB-ARBA"/>
</dbReference>
<evidence type="ECO:0000256" key="4">
    <source>
        <dbReference type="ARBA" id="ARBA00022777"/>
    </source>
</evidence>
<dbReference type="Gene3D" id="3.30.200.20">
    <property type="entry name" value="Phosphorylase Kinase, domain 1"/>
    <property type="match status" value="1"/>
</dbReference>
<evidence type="ECO:0000256" key="7">
    <source>
        <dbReference type="SAM" id="MobiDB-lite"/>
    </source>
</evidence>
<dbReference type="VEuPathDB" id="FungiDB:CD36_12480"/>
<dbReference type="Pfam" id="PF00069">
    <property type="entry name" value="Pkinase"/>
    <property type="match status" value="2"/>
</dbReference>
<dbReference type="eggNOG" id="KOG0671">
    <property type="taxonomic scope" value="Eukaryota"/>
</dbReference>
<dbReference type="HOGENOM" id="CLU_000288_5_8_1"/>
<accession>B9W9W7</accession>
<dbReference type="InterPro" id="IPR000719">
    <property type="entry name" value="Prot_kinase_dom"/>
</dbReference>
<dbReference type="GeneID" id="8045439"/>
<feature type="region of interest" description="Disordered" evidence="7">
    <location>
        <begin position="223"/>
        <end position="246"/>
    </location>
</feature>
<sequence length="692" mass="80667">MISNRKRPRVLSTDGHSSVSNDTATNSTKLSDTPPFSHHHNQQFHQSQQQQEKQQQQQQQQQQQMQILSDTSTDSSNSSFPFYKPLLKSSKIESSMFTNPFLSIHDKNGIQLLDYDNENDEEEEEEEEEEDEISDNILDDDNYAIEDDEEEVDEDDEDEIVDVDEDDDDDIEEIDGFDINNDDDDDDDDDDDIIFIEQRQLPKRNSDSLLYDTQALEAYNKFRSNRNNTKNKNKNKKKLPPARIKKQRTNSLPQLPQAKCIYNKLPNYILQGPKLGNIRTNVIPHQLNLPPCVDENGHYIVKPNTLFANRFIIIKLLGQGTFGKVVQCFDKIKNEHVAIKIIRNIQKYRDAAKIELRVLSTLKKFDPENTNHCIHLRECFDYRGHICIVTDLLKISLYDFLENNKYIGFPGSQIQSIAKQLIRTVCFLHDLGIIHTDLKPENVLLKDDNYHKLKITSSTIISAYLSLKNDKRSIKFSKILNLTDIYVIDFGSSIFDSEYHSSVVSTRHYRAPEIIFNCGWSFAIDLWSVGCILVELIIGEPLFKTHNDQEHLHMIQKISGELINQQMVLMCKKQGYKVGEYFDDNCQLIKLEELKFIQSVNQLDRIDKFISKRLGINLDLNLSLEENYNLNRNHHHHHHEYDEFDENKILFYYYFVDLLQSLLKINPQERITAEEAMNHPWFDLGTIDEGIV</sequence>
<keyword evidence="3 6" id="KW-0547">Nucleotide-binding</keyword>
<dbReference type="GO" id="GO:0004714">
    <property type="term" value="F:transmembrane receptor protein tyrosine kinase activity"/>
    <property type="evidence" value="ECO:0007669"/>
    <property type="project" value="UniProtKB-EC"/>
</dbReference>
<feature type="region of interest" description="Disordered" evidence="7">
    <location>
        <begin position="1"/>
        <end position="83"/>
    </location>
</feature>
<feature type="compositionally biased region" description="Polar residues" evidence="7">
    <location>
        <begin position="14"/>
        <end position="31"/>
    </location>
</feature>
<dbReference type="PANTHER" id="PTHR45646">
    <property type="entry name" value="SERINE/THREONINE-PROTEIN KINASE DOA-RELATED"/>
    <property type="match status" value="1"/>
</dbReference>
<evidence type="ECO:0000256" key="5">
    <source>
        <dbReference type="ARBA" id="ARBA00022840"/>
    </source>
</evidence>
<dbReference type="Gene3D" id="1.10.510.10">
    <property type="entry name" value="Transferase(Phosphotransferase) domain 1"/>
    <property type="match status" value="1"/>
</dbReference>
<feature type="compositionally biased region" description="Basic residues" evidence="7">
    <location>
        <begin position="229"/>
        <end position="246"/>
    </location>
</feature>
<dbReference type="InterPro" id="IPR017441">
    <property type="entry name" value="Protein_kinase_ATP_BS"/>
</dbReference>
<dbReference type="AlphaFoldDB" id="B9W9W7"/>
<keyword evidence="11" id="KW-1185">Reference proteome</keyword>
<dbReference type="PROSITE" id="PS00107">
    <property type="entry name" value="PROTEIN_KINASE_ATP"/>
    <property type="match status" value="1"/>
</dbReference>
<organism evidence="10 11">
    <name type="scientific">Candida dubliniensis (strain CD36 / ATCC MYA-646 / CBS 7987 / NCPF 3949 / NRRL Y-17841)</name>
    <name type="common">Yeast</name>
    <dbReference type="NCBI Taxonomy" id="573826"/>
    <lineage>
        <taxon>Eukaryota</taxon>
        <taxon>Fungi</taxon>
        <taxon>Dikarya</taxon>
        <taxon>Ascomycota</taxon>
        <taxon>Saccharomycotina</taxon>
        <taxon>Pichiomycetes</taxon>
        <taxon>Debaryomycetaceae</taxon>
        <taxon>Candida/Lodderomyces clade</taxon>
        <taxon>Candida</taxon>
    </lineage>
</organism>
<dbReference type="GO" id="GO:0004674">
    <property type="term" value="F:protein serine/threonine kinase activity"/>
    <property type="evidence" value="ECO:0007669"/>
    <property type="project" value="UniProtKB-KW"/>
</dbReference>
<dbReference type="OrthoDB" id="283111at2759"/>
<dbReference type="InterPro" id="IPR008271">
    <property type="entry name" value="Ser/Thr_kinase_AS"/>
</dbReference>
<keyword evidence="5 6" id="KW-0067">ATP-binding</keyword>
<evidence type="ECO:0000313" key="10">
    <source>
        <dbReference type="EMBL" id="CAX45605.1"/>
    </source>
</evidence>
<evidence type="ECO:0000256" key="2">
    <source>
        <dbReference type="ARBA" id="ARBA00022679"/>
    </source>
</evidence>
<dbReference type="InterPro" id="IPR011009">
    <property type="entry name" value="Kinase-like_dom_sf"/>
</dbReference>
<dbReference type="EMBL" id="FM992688">
    <property type="protein sequence ID" value="CAX45605.1"/>
    <property type="molecule type" value="Genomic_DNA"/>
</dbReference>
<gene>
    <name evidence="9" type="ordered locus">Cd36_12480</name>
    <name evidence="10" type="ORF">CD36_12480</name>
</gene>
<evidence type="ECO:0000313" key="9">
    <source>
        <dbReference type="CGD" id="CAL0000163209"/>
    </source>
</evidence>
<evidence type="ECO:0000256" key="6">
    <source>
        <dbReference type="PROSITE-ProRule" id="PRU10141"/>
    </source>
</evidence>
<dbReference type="PANTHER" id="PTHR45646:SF11">
    <property type="entry name" value="SERINE_THREONINE-PROTEIN KINASE DOA"/>
    <property type="match status" value="1"/>
</dbReference>
<dbReference type="InterPro" id="IPR051175">
    <property type="entry name" value="CLK_kinases"/>
</dbReference>
<evidence type="ECO:0000259" key="8">
    <source>
        <dbReference type="PROSITE" id="PS50011"/>
    </source>
</evidence>
<dbReference type="CDD" id="cd14134">
    <property type="entry name" value="PKc_CLK"/>
    <property type="match status" value="1"/>
</dbReference>
<dbReference type="SUPFAM" id="SSF56112">
    <property type="entry name" value="Protein kinase-like (PK-like)"/>
    <property type="match status" value="1"/>
</dbReference>
<feature type="binding site" evidence="6">
    <location>
        <position position="340"/>
    </location>
    <ligand>
        <name>ATP</name>
        <dbReference type="ChEBI" id="CHEBI:30616"/>
    </ligand>
</feature>
<evidence type="ECO:0000313" key="11">
    <source>
        <dbReference type="Proteomes" id="UP000002605"/>
    </source>
</evidence>
<proteinExistence type="predicted"/>
<evidence type="ECO:0000256" key="1">
    <source>
        <dbReference type="ARBA" id="ARBA00022527"/>
    </source>
</evidence>
<dbReference type="PROSITE" id="PS50011">
    <property type="entry name" value="PROTEIN_KINASE_DOM"/>
    <property type="match status" value="1"/>
</dbReference>
<feature type="compositionally biased region" description="Low complexity" evidence="7">
    <location>
        <begin position="43"/>
        <end position="79"/>
    </location>
</feature>
<keyword evidence="1" id="KW-0723">Serine/threonine-protein kinase</keyword>
<dbReference type="RefSeq" id="XP_002417887.1">
    <property type="nucleotide sequence ID" value="XM_002417842.1"/>
</dbReference>
<dbReference type="GO" id="GO:0005634">
    <property type="term" value="C:nucleus"/>
    <property type="evidence" value="ECO:0007669"/>
    <property type="project" value="TreeGrafter"/>
</dbReference>
<dbReference type="Proteomes" id="UP000002605">
    <property type="component" value="Chromosome 1"/>
</dbReference>
<protein>
    <submittedName>
        <fullName evidence="10">Protein kinase, putative</fullName>
        <ecNumber evidence="10">2.7.10.1</ecNumber>
    </submittedName>
</protein>
<name>B9W9W7_CANDC</name>
<dbReference type="EC" id="2.7.10.1" evidence="10"/>
<dbReference type="GO" id="GO:0043484">
    <property type="term" value="P:regulation of RNA splicing"/>
    <property type="evidence" value="ECO:0007669"/>
    <property type="project" value="TreeGrafter"/>
</dbReference>
<feature type="region of interest" description="Disordered" evidence="7">
    <location>
        <begin position="117"/>
        <end position="190"/>
    </location>
</feature>
<keyword evidence="2 10" id="KW-0808">Transferase</keyword>
<dbReference type="CGD" id="CAL0000163209">
    <property type="gene designation" value="Cd36_12480"/>
</dbReference>
<dbReference type="PROSITE" id="PS00108">
    <property type="entry name" value="PROTEIN_KINASE_ST"/>
    <property type="match status" value="1"/>
</dbReference>
<reference evidence="10 11" key="1">
    <citation type="journal article" date="2009" name="Genome Res.">
        <title>Comparative genomics of the fungal pathogens Candida dubliniensis and Candida albicans.</title>
        <authorList>
            <person name="Jackson A.P."/>
            <person name="Gamble J.A."/>
            <person name="Yeomans T."/>
            <person name="Moran G.P."/>
            <person name="Saunders D."/>
            <person name="Harris D."/>
            <person name="Aslett M."/>
            <person name="Barrell J.F."/>
            <person name="Butler G."/>
            <person name="Citiulo F."/>
            <person name="Coleman D.C."/>
            <person name="de Groot P.W.J."/>
            <person name="Goodwin T.J."/>
            <person name="Quail M.A."/>
            <person name="McQuillan J."/>
            <person name="Munro C.A."/>
            <person name="Pain A."/>
            <person name="Poulter R.T."/>
            <person name="Rajandream M.A."/>
            <person name="Renauld H."/>
            <person name="Spiering M.J."/>
            <person name="Tivey A."/>
            <person name="Gow N.A.R."/>
            <person name="Barrell B."/>
            <person name="Sullivan D.J."/>
            <person name="Berriman M."/>
        </authorList>
    </citation>
    <scope>NUCLEOTIDE SEQUENCE [LARGE SCALE GENOMIC DNA]</scope>
    <source>
        <strain evidence="11">CD36 / ATCC MYA-646 / CBS 7987 / NCPF 3949 / NRRL Y-17841</strain>
    </source>
</reference>
<dbReference type="SMART" id="SM00220">
    <property type="entry name" value="S_TKc"/>
    <property type="match status" value="1"/>
</dbReference>
<dbReference type="GO" id="GO:0005524">
    <property type="term" value="F:ATP binding"/>
    <property type="evidence" value="ECO:0007669"/>
    <property type="project" value="UniProtKB-UniRule"/>
</dbReference>
<dbReference type="KEGG" id="cdu:CD36_12480"/>
<feature type="domain" description="Protein kinase" evidence="8">
    <location>
        <begin position="311"/>
        <end position="682"/>
    </location>
</feature>
<keyword evidence="4 10" id="KW-0418">Kinase</keyword>
<evidence type="ECO:0000256" key="3">
    <source>
        <dbReference type="ARBA" id="ARBA00022741"/>
    </source>
</evidence>